<comment type="caution">
    <text evidence="6">The sequence shown here is derived from an EMBL/GenBank/DDBJ whole genome shotgun (WGS) entry which is preliminary data.</text>
</comment>
<dbReference type="GO" id="GO:0003677">
    <property type="term" value="F:DNA binding"/>
    <property type="evidence" value="ECO:0007669"/>
    <property type="project" value="UniProtKB-KW"/>
</dbReference>
<keyword evidence="7" id="KW-1185">Reference proteome</keyword>
<dbReference type="InterPro" id="IPR005119">
    <property type="entry name" value="LysR_subst-bd"/>
</dbReference>
<keyword evidence="2" id="KW-0805">Transcription regulation</keyword>
<comment type="similarity">
    <text evidence="1">Belongs to the LysR transcriptional regulatory family.</text>
</comment>
<dbReference type="SUPFAM" id="SSF53850">
    <property type="entry name" value="Periplasmic binding protein-like II"/>
    <property type="match status" value="1"/>
</dbReference>
<dbReference type="GO" id="GO:0003700">
    <property type="term" value="F:DNA-binding transcription factor activity"/>
    <property type="evidence" value="ECO:0007669"/>
    <property type="project" value="InterPro"/>
</dbReference>
<evidence type="ECO:0000256" key="2">
    <source>
        <dbReference type="ARBA" id="ARBA00023015"/>
    </source>
</evidence>
<dbReference type="Pfam" id="PF00126">
    <property type="entry name" value="HTH_1"/>
    <property type="match status" value="1"/>
</dbReference>
<keyword evidence="4" id="KW-0804">Transcription</keyword>
<evidence type="ECO:0000256" key="1">
    <source>
        <dbReference type="ARBA" id="ARBA00009437"/>
    </source>
</evidence>
<dbReference type="PANTHER" id="PTHR30419:SF8">
    <property type="entry name" value="NITROGEN ASSIMILATION TRANSCRIPTIONAL ACTIVATOR-RELATED"/>
    <property type="match status" value="1"/>
</dbReference>
<keyword evidence="3 6" id="KW-0238">DNA-binding</keyword>
<dbReference type="PROSITE" id="PS50931">
    <property type="entry name" value="HTH_LYSR"/>
    <property type="match status" value="1"/>
</dbReference>
<dbReference type="PRINTS" id="PR00039">
    <property type="entry name" value="HTHLYSR"/>
</dbReference>
<evidence type="ECO:0000256" key="4">
    <source>
        <dbReference type="ARBA" id="ARBA00023163"/>
    </source>
</evidence>
<evidence type="ECO:0000256" key="3">
    <source>
        <dbReference type="ARBA" id="ARBA00023125"/>
    </source>
</evidence>
<dbReference type="Gene3D" id="1.10.10.10">
    <property type="entry name" value="Winged helix-like DNA-binding domain superfamily/Winged helix DNA-binding domain"/>
    <property type="match status" value="1"/>
</dbReference>
<organism evidence="6 7">
    <name type="scientific">Acidovorax soli</name>
    <dbReference type="NCBI Taxonomy" id="592050"/>
    <lineage>
        <taxon>Bacteria</taxon>
        <taxon>Pseudomonadati</taxon>
        <taxon>Pseudomonadota</taxon>
        <taxon>Betaproteobacteria</taxon>
        <taxon>Burkholderiales</taxon>
        <taxon>Comamonadaceae</taxon>
        <taxon>Acidovorax</taxon>
    </lineage>
</organism>
<feature type="domain" description="HTH lysR-type" evidence="5">
    <location>
        <begin position="24"/>
        <end position="79"/>
    </location>
</feature>
<dbReference type="PANTHER" id="PTHR30419">
    <property type="entry name" value="HTH-TYPE TRANSCRIPTIONAL REGULATOR YBHD"/>
    <property type="match status" value="1"/>
</dbReference>
<dbReference type="RefSeq" id="WP_184860696.1">
    <property type="nucleotide sequence ID" value="NZ_JACHLK010000009.1"/>
</dbReference>
<dbReference type="SUPFAM" id="SSF46785">
    <property type="entry name" value="Winged helix' DNA-binding domain"/>
    <property type="match status" value="1"/>
</dbReference>
<dbReference type="InterPro" id="IPR000847">
    <property type="entry name" value="LysR_HTH_N"/>
</dbReference>
<dbReference type="Proteomes" id="UP000575083">
    <property type="component" value="Unassembled WGS sequence"/>
</dbReference>
<sequence length="318" mass="33392">MAKAATAVTDPGVVFNRLLARGRLRHLQLIAALADAGSVQRAAVAVGMSQPAATQALSDLEDLLQAPLFERHNRGVRPTRFGEAVVPVARNVLQALRATTETLLALQAGAQAFLRLGCIPAAASGLLARALPALLQAQPGLQVELIEENMVHLLPELAAGRLDAVVCRRPQDVPAAWQFELLQGDAPMVVVAPGHPLAGQRSVALGRLAGLPWVLPPRGMGVRDYYDRLWAGRAERPQLYPMATTALPVVLEVLRSTGAVSLMPQSIAQGLVDTGLAAALAVRLPEALESSLQGLGLLTTGLADGPALAALRSRLRSA</sequence>
<accession>A0A7X0PHI1</accession>
<dbReference type="Gene3D" id="3.40.190.290">
    <property type="match status" value="1"/>
</dbReference>
<dbReference type="Pfam" id="PF03466">
    <property type="entry name" value="LysR_substrate"/>
    <property type="match status" value="1"/>
</dbReference>
<proteinExistence type="inferred from homology"/>
<evidence type="ECO:0000313" key="6">
    <source>
        <dbReference type="EMBL" id="MBB6561546.1"/>
    </source>
</evidence>
<dbReference type="GO" id="GO:0005829">
    <property type="term" value="C:cytosol"/>
    <property type="evidence" value="ECO:0007669"/>
    <property type="project" value="TreeGrafter"/>
</dbReference>
<reference evidence="6 7" key="1">
    <citation type="submission" date="2020-08" db="EMBL/GenBank/DDBJ databases">
        <title>Functional genomics of gut bacteria from endangered species of beetles.</title>
        <authorList>
            <person name="Carlos-Shanley C."/>
        </authorList>
    </citation>
    <scope>NUCLEOTIDE SEQUENCE [LARGE SCALE GENOMIC DNA]</scope>
    <source>
        <strain evidence="6 7">S00198</strain>
    </source>
</reference>
<dbReference type="EMBL" id="JACHLK010000009">
    <property type="protein sequence ID" value="MBB6561546.1"/>
    <property type="molecule type" value="Genomic_DNA"/>
</dbReference>
<name>A0A7X0PHI1_9BURK</name>
<protein>
    <submittedName>
        <fullName evidence="6">DNA-binding transcriptional LysR family regulator</fullName>
    </submittedName>
</protein>
<evidence type="ECO:0000259" key="5">
    <source>
        <dbReference type="PROSITE" id="PS50931"/>
    </source>
</evidence>
<dbReference type="InterPro" id="IPR036390">
    <property type="entry name" value="WH_DNA-bd_sf"/>
</dbReference>
<evidence type="ECO:0000313" key="7">
    <source>
        <dbReference type="Proteomes" id="UP000575083"/>
    </source>
</evidence>
<dbReference type="AlphaFoldDB" id="A0A7X0PHI1"/>
<dbReference type="InterPro" id="IPR036388">
    <property type="entry name" value="WH-like_DNA-bd_sf"/>
</dbReference>
<gene>
    <name evidence="6" type="ORF">HNP48_004240</name>
</gene>
<dbReference type="InterPro" id="IPR050950">
    <property type="entry name" value="HTH-type_LysR_regulators"/>
</dbReference>